<dbReference type="HOGENOM" id="CLU_2896461_0_0_11"/>
<dbReference type="EMBL" id="ACEB01000003">
    <property type="protein sequence ID" value="EEG28218.1"/>
    <property type="molecule type" value="Genomic_DNA"/>
</dbReference>
<comment type="caution">
    <text evidence="1">The sequence shown here is derived from an EMBL/GenBank/DDBJ whole genome shotgun (WGS) entry which is preliminary data.</text>
</comment>
<accession>C0DZX1</accession>
<protein>
    <submittedName>
        <fullName evidence="1">Uncharacterized protein</fullName>
    </submittedName>
</protein>
<organism evidence="1 2">
    <name type="scientific">Corynebacterium matruchotii ATCC 33806</name>
    <dbReference type="NCBI Taxonomy" id="566549"/>
    <lineage>
        <taxon>Bacteria</taxon>
        <taxon>Bacillati</taxon>
        <taxon>Actinomycetota</taxon>
        <taxon>Actinomycetes</taxon>
        <taxon>Mycobacteriales</taxon>
        <taxon>Corynebacteriaceae</taxon>
        <taxon>Corynebacterium</taxon>
    </lineage>
</organism>
<proteinExistence type="predicted"/>
<reference evidence="1 2" key="1">
    <citation type="submission" date="2009-01" db="EMBL/GenBank/DDBJ databases">
        <authorList>
            <person name="Fulton L."/>
            <person name="Clifton S."/>
            <person name="Chinwalla A.T."/>
            <person name="Mitreva M."/>
            <person name="Sodergren E."/>
            <person name="Weinstock G."/>
            <person name="Clifton S."/>
            <person name="Dooling D.J."/>
            <person name="Fulton B."/>
            <person name="Minx P."/>
            <person name="Pepin K.H."/>
            <person name="Johnson M."/>
            <person name="Bhonagiri V."/>
            <person name="Nash W.E."/>
            <person name="Mardis E.R."/>
            <person name="Wilson R.K."/>
        </authorList>
    </citation>
    <scope>NUCLEOTIDE SEQUENCE [LARGE SCALE GENOMIC DNA]</scope>
    <source>
        <strain evidence="1 2">ATCC 33806</strain>
    </source>
</reference>
<gene>
    <name evidence="1" type="ORF">CORMATOL_00268</name>
</gene>
<dbReference type="Proteomes" id="UP000006247">
    <property type="component" value="Unassembled WGS sequence"/>
</dbReference>
<evidence type="ECO:0000313" key="1">
    <source>
        <dbReference type="EMBL" id="EEG28218.1"/>
    </source>
</evidence>
<sequence>MTGFMAGRIMGFGIVGRDADGAVLAVAEEPATEPTTADSAGAEPVIVELAATAGLGAVAAGG</sequence>
<dbReference type="AlphaFoldDB" id="C0DZX1"/>
<name>C0DZX1_9CORY</name>
<evidence type="ECO:0000313" key="2">
    <source>
        <dbReference type="Proteomes" id="UP000006247"/>
    </source>
</evidence>